<dbReference type="RefSeq" id="WP_017637651.1">
    <property type="nucleotide sequence ID" value="NZ_JAUOQO010000006.1"/>
</dbReference>
<evidence type="ECO:0000256" key="13">
    <source>
        <dbReference type="SAM" id="Phobius"/>
    </source>
</evidence>
<feature type="transmembrane region" description="Helical" evidence="13">
    <location>
        <begin position="268"/>
        <end position="289"/>
    </location>
</feature>
<keyword evidence="8" id="KW-0408">Iron</keyword>
<dbReference type="EMBL" id="JAUOQO010000006">
    <property type="protein sequence ID" value="MDO6574046.1"/>
    <property type="molecule type" value="Genomic_DNA"/>
</dbReference>
<evidence type="ECO:0000256" key="1">
    <source>
        <dbReference type="ARBA" id="ARBA00004651"/>
    </source>
</evidence>
<evidence type="ECO:0000256" key="10">
    <source>
        <dbReference type="ARBA" id="ARBA00025320"/>
    </source>
</evidence>
<gene>
    <name evidence="14" type="primary">isdF</name>
    <name evidence="14" type="ORF">Q4528_07730</name>
</gene>
<feature type="transmembrane region" description="Helical" evidence="13">
    <location>
        <begin position="60"/>
        <end position="77"/>
    </location>
</feature>
<keyword evidence="4" id="KW-0813">Transport</keyword>
<name>A0AAW7YTL5_9STAP</name>
<feature type="transmembrane region" description="Helical" evidence="13">
    <location>
        <begin position="182"/>
        <end position="203"/>
    </location>
</feature>
<dbReference type="GO" id="GO:0005886">
    <property type="term" value="C:plasma membrane"/>
    <property type="evidence" value="ECO:0007669"/>
    <property type="project" value="UniProtKB-SubCell"/>
</dbReference>
<keyword evidence="15" id="KW-1185">Reference proteome</keyword>
<organism evidence="14 15">
    <name type="scientific">Staphylococcus pasteuri_A</name>
    <dbReference type="NCBI Taxonomy" id="3062664"/>
    <lineage>
        <taxon>Bacteria</taxon>
        <taxon>Bacillati</taxon>
        <taxon>Bacillota</taxon>
        <taxon>Bacilli</taxon>
        <taxon>Bacillales</taxon>
        <taxon>Staphylococcaceae</taxon>
        <taxon>Staphylococcus</taxon>
    </lineage>
</organism>
<evidence type="ECO:0000256" key="12">
    <source>
        <dbReference type="ARBA" id="ARBA00031465"/>
    </source>
</evidence>
<protein>
    <recommendedName>
        <fullName evidence="3">Probable heme-iron transport system permease protein IsdF</fullName>
    </recommendedName>
    <alternativeName>
        <fullName evidence="12">Iron-regulated surface determinant protein F</fullName>
    </alternativeName>
    <alternativeName>
        <fullName evidence="11">Staphylococcal iron-regulated protein G</fullName>
    </alternativeName>
</protein>
<sequence>MIKNHKKLFLIIFILLTVLTAYLSFVTGTLKITFNDWIDKLSTGENNAVDAILDLRLPRILIAMIVGAMLAVSGALLQASLQNPLAEANLIGVSTGALIMRTLCMMYIPQLYNYLPFLVFIGGLIPFIIIIFLHTKYQLNAVSMILVGVALFVLLNGVYDILSQNPLLKMSQGLTMKTWKDVYIIAISAMIGLSLSILLSPKLNLLNLDDMQAKSIGFQIDTYRWIIGLLAVFLASATVAIVGQIAFLGIIVPHIVRKIVGVNYKAVIPFSIVIGAWFLLLADLAGRTIHPPLEIPANAILMIVGGPTLIYLLCKGKRQRIYKSM</sequence>
<comment type="subcellular location">
    <subcellularLocation>
        <location evidence="1">Cell membrane</location>
        <topology evidence="1">Multi-pass membrane protein</topology>
    </subcellularLocation>
</comment>
<dbReference type="Pfam" id="PF01032">
    <property type="entry name" value="FecCD"/>
    <property type="match status" value="1"/>
</dbReference>
<evidence type="ECO:0000313" key="14">
    <source>
        <dbReference type="EMBL" id="MDO6574046.1"/>
    </source>
</evidence>
<dbReference type="AlphaFoldDB" id="A0AAW7YTL5"/>
<feature type="transmembrane region" description="Helical" evidence="13">
    <location>
        <begin position="111"/>
        <end position="133"/>
    </location>
</feature>
<evidence type="ECO:0000256" key="9">
    <source>
        <dbReference type="ARBA" id="ARBA00023136"/>
    </source>
</evidence>
<dbReference type="CDD" id="cd06550">
    <property type="entry name" value="TM_ABC_iron-siderophores_like"/>
    <property type="match status" value="1"/>
</dbReference>
<comment type="caution">
    <text evidence="14">The sequence shown here is derived from an EMBL/GenBank/DDBJ whole genome shotgun (WGS) entry which is preliminary data.</text>
</comment>
<dbReference type="FunFam" id="1.10.3470.10:FF:000001">
    <property type="entry name" value="Vitamin B12 ABC transporter permease BtuC"/>
    <property type="match status" value="1"/>
</dbReference>
<dbReference type="GO" id="GO:0022857">
    <property type="term" value="F:transmembrane transporter activity"/>
    <property type="evidence" value="ECO:0007669"/>
    <property type="project" value="InterPro"/>
</dbReference>
<feature type="transmembrane region" description="Helical" evidence="13">
    <location>
        <begin position="223"/>
        <end position="256"/>
    </location>
</feature>
<feature type="transmembrane region" description="Helical" evidence="13">
    <location>
        <begin position="139"/>
        <end position="162"/>
    </location>
</feature>
<evidence type="ECO:0000256" key="11">
    <source>
        <dbReference type="ARBA" id="ARBA00031149"/>
    </source>
</evidence>
<evidence type="ECO:0000256" key="8">
    <source>
        <dbReference type="ARBA" id="ARBA00023004"/>
    </source>
</evidence>
<evidence type="ECO:0000256" key="2">
    <source>
        <dbReference type="ARBA" id="ARBA00007935"/>
    </source>
</evidence>
<dbReference type="PANTHER" id="PTHR30472:SF21">
    <property type="entry name" value="HEME-IRON TRANSPORT SYSTEM PERMEASE PROTEIN ISDF-RELATED"/>
    <property type="match status" value="1"/>
</dbReference>
<evidence type="ECO:0000256" key="7">
    <source>
        <dbReference type="ARBA" id="ARBA00022989"/>
    </source>
</evidence>
<keyword evidence="7 13" id="KW-1133">Transmembrane helix</keyword>
<dbReference type="InterPro" id="IPR000522">
    <property type="entry name" value="ABC_transptr_permease_BtuC"/>
</dbReference>
<dbReference type="Gene3D" id="1.10.3470.10">
    <property type="entry name" value="ABC transporter involved in vitamin B12 uptake, BtuC"/>
    <property type="match status" value="1"/>
</dbReference>
<dbReference type="SUPFAM" id="SSF81345">
    <property type="entry name" value="ABC transporter involved in vitamin B12 uptake, BtuC"/>
    <property type="match status" value="1"/>
</dbReference>
<evidence type="ECO:0000313" key="15">
    <source>
        <dbReference type="Proteomes" id="UP001170310"/>
    </source>
</evidence>
<evidence type="ECO:0000256" key="6">
    <source>
        <dbReference type="ARBA" id="ARBA00022692"/>
    </source>
</evidence>
<keyword evidence="6 13" id="KW-0812">Transmembrane</keyword>
<dbReference type="GO" id="GO:0033214">
    <property type="term" value="P:siderophore-iron import into cell"/>
    <property type="evidence" value="ECO:0007669"/>
    <property type="project" value="TreeGrafter"/>
</dbReference>
<dbReference type="InterPro" id="IPR037294">
    <property type="entry name" value="ABC_BtuC-like"/>
</dbReference>
<reference evidence="14" key="1">
    <citation type="submission" date="2023-07" db="EMBL/GenBank/DDBJ databases">
        <title>Genome content predicts the carbon catabolic preferences of heterotrophic bacteria.</title>
        <authorList>
            <person name="Gralka M."/>
        </authorList>
    </citation>
    <scope>NUCLEOTIDE SEQUENCE</scope>
    <source>
        <strain evidence="14">E2R20</strain>
    </source>
</reference>
<comment type="similarity">
    <text evidence="2">Belongs to the binding-protein-dependent transport system permease family. FecCD subfamily.</text>
</comment>
<dbReference type="PANTHER" id="PTHR30472">
    <property type="entry name" value="FERRIC ENTEROBACTIN TRANSPORT SYSTEM PERMEASE PROTEIN"/>
    <property type="match status" value="1"/>
</dbReference>
<keyword evidence="5" id="KW-1003">Cell membrane</keyword>
<keyword evidence="9 13" id="KW-0472">Membrane</keyword>
<evidence type="ECO:0000256" key="5">
    <source>
        <dbReference type="ARBA" id="ARBA00022475"/>
    </source>
</evidence>
<feature type="transmembrane region" description="Helical" evidence="13">
    <location>
        <begin position="295"/>
        <end position="314"/>
    </location>
</feature>
<comment type="function">
    <text evidence="10">Part of the binding-protein-dependent transport system for heme-iron. Responsible for the translocation of the substrate across the membrane.</text>
</comment>
<proteinExistence type="inferred from homology"/>
<evidence type="ECO:0000256" key="3">
    <source>
        <dbReference type="ARBA" id="ARBA00018524"/>
    </source>
</evidence>
<accession>A0AAW7YTL5</accession>
<evidence type="ECO:0000256" key="4">
    <source>
        <dbReference type="ARBA" id="ARBA00022448"/>
    </source>
</evidence>
<dbReference type="Proteomes" id="UP001170310">
    <property type="component" value="Unassembled WGS sequence"/>
</dbReference>